<evidence type="ECO:0000256" key="1">
    <source>
        <dbReference type="SAM" id="SignalP"/>
    </source>
</evidence>
<dbReference type="EMBL" id="FQYV01000005">
    <property type="protein sequence ID" value="SHI77777.1"/>
    <property type="molecule type" value="Genomic_DNA"/>
</dbReference>
<name>A0A1M6DWX6_9FLAO</name>
<evidence type="ECO:0000259" key="2">
    <source>
        <dbReference type="Pfam" id="PF01551"/>
    </source>
</evidence>
<dbReference type="PANTHER" id="PTHR21666:SF294">
    <property type="entry name" value="PEPTIDASE M23"/>
    <property type="match status" value="1"/>
</dbReference>
<dbReference type="InterPro" id="IPR016047">
    <property type="entry name" value="M23ase_b-sheet_dom"/>
</dbReference>
<dbReference type="PANTHER" id="PTHR21666">
    <property type="entry name" value="PEPTIDASE-RELATED"/>
    <property type="match status" value="1"/>
</dbReference>
<sequence length="375" mass="42352">MFNESLYILALATLVLVSSCSNNDDLKDSNIDFYVALTTSPVKVQNTTGVWFVYEMHVKASSLSKVDIYNEDNLQLSYTDFRSRDDIHLASIWIEYPEAGWHNQELTHKFQYKDATGLEKHYTFNLQVQEQYQDPITIAFPVPQGVWLAEGAPGSNSYHTRSLFPFAEPFFDEEQQGYLFGNNPQRYAIDYAMLLDGLPYLNDGSNLEDWHCYNLPIIAARGGKVIYTKDGIPDNQSPPELDYSIDENNVTGNVVYIEHVDGTIGTYCHLVQNSVKVEIGDTVVTGQELGRLGNSGNSTAPHLHMHVLTNPENKQLTKYSDGLYLESLPYKFTQFTKLGVAPIGYLDIKPIYPFIPTTPKVFNNVLPSESDVIEF</sequence>
<keyword evidence="1" id="KW-0732">Signal</keyword>
<proteinExistence type="predicted"/>
<dbReference type="OrthoDB" id="9809488at2"/>
<feature type="domain" description="M23ase beta-sheet core" evidence="2">
    <location>
        <begin position="215"/>
        <end position="310"/>
    </location>
</feature>
<dbReference type="GO" id="GO:0004222">
    <property type="term" value="F:metalloendopeptidase activity"/>
    <property type="evidence" value="ECO:0007669"/>
    <property type="project" value="TreeGrafter"/>
</dbReference>
<dbReference type="Proteomes" id="UP000184172">
    <property type="component" value="Unassembled WGS sequence"/>
</dbReference>
<keyword evidence="4" id="KW-1185">Reference proteome</keyword>
<reference evidence="4" key="1">
    <citation type="submission" date="2016-11" db="EMBL/GenBank/DDBJ databases">
        <authorList>
            <person name="Varghese N."/>
            <person name="Submissions S."/>
        </authorList>
    </citation>
    <scope>NUCLEOTIDE SEQUENCE [LARGE SCALE GENOMIC DNA]</scope>
    <source>
        <strain evidence="4">DSM 26349</strain>
    </source>
</reference>
<protein>
    <submittedName>
        <fullName evidence="3">Peptidase family M23</fullName>
    </submittedName>
</protein>
<evidence type="ECO:0000313" key="3">
    <source>
        <dbReference type="EMBL" id="SHI77777.1"/>
    </source>
</evidence>
<feature type="chain" id="PRO_5009916886" evidence="1">
    <location>
        <begin position="24"/>
        <end position="375"/>
    </location>
</feature>
<dbReference type="AlphaFoldDB" id="A0A1M6DWX6"/>
<dbReference type="Gene3D" id="2.70.70.10">
    <property type="entry name" value="Glucose Permease (Domain IIA)"/>
    <property type="match status" value="1"/>
</dbReference>
<dbReference type="InterPro" id="IPR011055">
    <property type="entry name" value="Dup_hybrid_motif"/>
</dbReference>
<feature type="signal peptide" evidence="1">
    <location>
        <begin position="1"/>
        <end position="23"/>
    </location>
</feature>
<dbReference type="CDD" id="cd12797">
    <property type="entry name" value="M23_peptidase"/>
    <property type="match status" value="1"/>
</dbReference>
<accession>A0A1M6DWX6</accession>
<dbReference type="SUPFAM" id="SSF51261">
    <property type="entry name" value="Duplicated hybrid motif"/>
    <property type="match status" value="1"/>
</dbReference>
<dbReference type="Pfam" id="PF01551">
    <property type="entry name" value="Peptidase_M23"/>
    <property type="match status" value="1"/>
</dbReference>
<dbReference type="STRING" id="797419.SAMN05216556_10641"/>
<gene>
    <name evidence="3" type="ORF">SAMN04487908_105131</name>
</gene>
<dbReference type="RefSeq" id="WP_073215970.1">
    <property type="nucleotide sequence ID" value="NZ_FNNS01000006.1"/>
</dbReference>
<dbReference type="InterPro" id="IPR050570">
    <property type="entry name" value="Cell_wall_metabolism_enzyme"/>
</dbReference>
<organism evidence="3 4">
    <name type="scientific">Aequorivita viscosa</name>
    <dbReference type="NCBI Taxonomy" id="797419"/>
    <lineage>
        <taxon>Bacteria</taxon>
        <taxon>Pseudomonadati</taxon>
        <taxon>Bacteroidota</taxon>
        <taxon>Flavobacteriia</taxon>
        <taxon>Flavobacteriales</taxon>
        <taxon>Flavobacteriaceae</taxon>
        <taxon>Aequorivita</taxon>
    </lineage>
</organism>
<evidence type="ECO:0000313" key="4">
    <source>
        <dbReference type="Proteomes" id="UP000184172"/>
    </source>
</evidence>